<dbReference type="Gene3D" id="6.10.340.10">
    <property type="match status" value="1"/>
</dbReference>
<name>A0A8J6IXR4_9ALTE</name>
<evidence type="ECO:0000256" key="3">
    <source>
        <dbReference type="ARBA" id="ARBA00034247"/>
    </source>
</evidence>
<keyword evidence="4" id="KW-0812">Transmembrane</keyword>
<evidence type="ECO:0000313" key="8">
    <source>
        <dbReference type="Proteomes" id="UP000601768"/>
    </source>
</evidence>
<keyword evidence="4" id="KW-0472">Membrane</keyword>
<dbReference type="InterPro" id="IPR043128">
    <property type="entry name" value="Rev_trsase/Diguanyl_cyclase"/>
</dbReference>
<reference evidence="7" key="2">
    <citation type="submission" date="2020-08" db="EMBL/GenBank/DDBJ databases">
        <authorList>
            <person name="Lai Q."/>
        </authorList>
    </citation>
    <scope>NUCLEOTIDE SEQUENCE</scope>
    <source>
        <strain evidence="7">S27-2</strain>
    </source>
</reference>
<dbReference type="GO" id="GO:0052621">
    <property type="term" value="F:diguanylate cyclase activity"/>
    <property type="evidence" value="ECO:0007669"/>
    <property type="project" value="UniProtKB-EC"/>
</dbReference>
<feature type="transmembrane region" description="Helical" evidence="4">
    <location>
        <begin position="307"/>
        <end position="326"/>
    </location>
</feature>
<dbReference type="FunFam" id="3.30.70.270:FF:000001">
    <property type="entry name" value="Diguanylate cyclase domain protein"/>
    <property type="match status" value="1"/>
</dbReference>
<evidence type="ECO:0000259" key="5">
    <source>
        <dbReference type="PROSITE" id="PS50885"/>
    </source>
</evidence>
<dbReference type="InterPro" id="IPR000160">
    <property type="entry name" value="GGDEF_dom"/>
</dbReference>
<feature type="transmembrane region" description="Helical" evidence="4">
    <location>
        <begin position="20"/>
        <end position="39"/>
    </location>
</feature>
<dbReference type="InterPro" id="IPR029787">
    <property type="entry name" value="Nucleotide_cyclase"/>
</dbReference>
<evidence type="ECO:0000256" key="4">
    <source>
        <dbReference type="SAM" id="Phobius"/>
    </source>
</evidence>
<dbReference type="Proteomes" id="UP000601768">
    <property type="component" value="Unassembled WGS sequence"/>
</dbReference>
<comment type="catalytic activity">
    <reaction evidence="3">
        <text>2 GTP = 3',3'-c-di-GMP + 2 diphosphate</text>
        <dbReference type="Rhea" id="RHEA:24898"/>
        <dbReference type="ChEBI" id="CHEBI:33019"/>
        <dbReference type="ChEBI" id="CHEBI:37565"/>
        <dbReference type="ChEBI" id="CHEBI:58805"/>
        <dbReference type="EC" id="2.7.7.65"/>
    </reaction>
</comment>
<dbReference type="CDD" id="cd01949">
    <property type="entry name" value="GGDEF"/>
    <property type="match status" value="1"/>
</dbReference>
<evidence type="ECO:0000259" key="6">
    <source>
        <dbReference type="PROSITE" id="PS50887"/>
    </source>
</evidence>
<dbReference type="InterPro" id="IPR003660">
    <property type="entry name" value="HAMP_dom"/>
</dbReference>
<evidence type="ECO:0000313" key="7">
    <source>
        <dbReference type="EMBL" id="MBC3767158.1"/>
    </source>
</evidence>
<proteinExistence type="predicted"/>
<evidence type="ECO:0000256" key="1">
    <source>
        <dbReference type="ARBA" id="ARBA00001946"/>
    </source>
</evidence>
<keyword evidence="4" id="KW-1133">Transmembrane helix</keyword>
<feature type="domain" description="GGDEF" evidence="6">
    <location>
        <begin position="415"/>
        <end position="552"/>
    </location>
</feature>
<protein>
    <recommendedName>
        <fullName evidence="2">diguanylate cyclase</fullName>
        <ecNumber evidence="2">2.7.7.65</ecNumber>
    </recommendedName>
</protein>
<dbReference type="EC" id="2.7.7.65" evidence="2"/>
<dbReference type="EMBL" id="JACNEP010000014">
    <property type="protein sequence ID" value="MBC3767158.1"/>
    <property type="molecule type" value="Genomic_DNA"/>
</dbReference>
<feature type="domain" description="HAMP" evidence="5">
    <location>
        <begin position="328"/>
        <end position="379"/>
    </location>
</feature>
<gene>
    <name evidence="7" type="ORF">H8B19_14855</name>
</gene>
<dbReference type="Gene3D" id="3.30.70.270">
    <property type="match status" value="1"/>
</dbReference>
<dbReference type="SMART" id="SM00267">
    <property type="entry name" value="GGDEF"/>
    <property type="match status" value="1"/>
</dbReference>
<dbReference type="PROSITE" id="PS50885">
    <property type="entry name" value="HAMP"/>
    <property type="match status" value="1"/>
</dbReference>
<organism evidence="7 8">
    <name type="scientific">Neptunicella marina</name>
    <dbReference type="NCBI Taxonomy" id="2125989"/>
    <lineage>
        <taxon>Bacteria</taxon>
        <taxon>Pseudomonadati</taxon>
        <taxon>Pseudomonadota</taxon>
        <taxon>Gammaproteobacteria</taxon>
        <taxon>Alteromonadales</taxon>
        <taxon>Alteromonadaceae</taxon>
        <taxon>Neptunicella</taxon>
    </lineage>
</organism>
<dbReference type="Pfam" id="PF00990">
    <property type="entry name" value="GGDEF"/>
    <property type="match status" value="1"/>
</dbReference>
<dbReference type="PANTHER" id="PTHR45138:SF9">
    <property type="entry name" value="DIGUANYLATE CYCLASE DGCM-RELATED"/>
    <property type="match status" value="1"/>
</dbReference>
<dbReference type="RefSeq" id="WP_186507676.1">
    <property type="nucleotide sequence ID" value="NZ_JACNEP010000014.1"/>
</dbReference>
<evidence type="ECO:0000256" key="2">
    <source>
        <dbReference type="ARBA" id="ARBA00012528"/>
    </source>
</evidence>
<dbReference type="SUPFAM" id="SSF55073">
    <property type="entry name" value="Nucleotide cyclase"/>
    <property type="match status" value="1"/>
</dbReference>
<keyword evidence="8" id="KW-1185">Reference proteome</keyword>
<reference evidence="7" key="1">
    <citation type="journal article" date="2018" name="Int. J. Syst. Evol. Microbiol.">
        <title>Neptunicella marina gen. nov., sp. nov., isolated from surface seawater.</title>
        <authorList>
            <person name="Liu X."/>
            <person name="Lai Q."/>
            <person name="Du Y."/>
            <person name="Zhang X."/>
            <person name="Liu Z."/>
            <person name="Sun F."/>
            <person name="Shao Z."/>
        </authorList>
    </citation>
    <scope>NUCLEOTIDE SEQUENCE</scope>
    <source>
        <strain evidence="7">S27-2</strain>
    </source>
</reference>
<dbReference type="PANTHER" id="PTHR45138">
    <property type="entry name" value="REGULATORY COMPONENTS OF SENSORY TRANSDUCTION SYSTEM"/>
    <property type="match status" value="1"/>
</dbReference>
<sequence length="552" mass="63235">MTVNKKNKRVWRLYSLNTFFVSLLIFVSVLLAAIATLVYERLKEFDVILDEISTESIPAALHSNRVNSQVNSLTYLIDGLAQSSTQASRRIANREVSAKVSEIMAMIEQHGKDEYLAMHIQSMKDELEHLNRLIDQRLLLDDTINKRKTALYKSYNKIMDFMLSPNHRSNLSPTSFLWTIELADIVATASESLTSERINQVRQINELVDTLLSKQYQSIDNLPEKMKTKATQVTVELQRLLLGESGMINLRSEQLRLMGRSIGRGHFVRNLVTDIANLSEFRSYELNNSIQLETLKTSQRIKQQIKLLGLLSASAVLGLLIAVYMIRHRVVNRLNKLNKKIQSHIDGEPLQVDIRGQDEIADIARSFRYFTRTIEIQQQQLQELSLTDGLTGIANRRALDEHLPTYLQSAIRHHWPVSLLLMDVDYFKPYNDNYGHNKGDECLQQIAKILTRCKRRDEDFVARYGGEEFVFVLPQSDNRGAELVATLLQQAIEEQRIPHEHSLVADHVTMSIGIATFHYDDPISADQLLKNADTALYEAKNLGRNRFVSFIE</sequence>
<dbReference type="NCBIfam" id="TIGR00254">
    <property type="entry name" value="GGDEF"/>
    <property type="match status" value="1"/>
</dbReference>
<accession>A0A8J6IXR4</accession>
<comment type="cofactor">
    <cofactor evidence="1">
        <name>Mg(2+)</name>
        <dbReference type="ChEBI" id="CHEBI:18420"/>
    </cofactor>
</comment>
<dbReference type="GO" id="GO:0007165">
    <property type="term" value="P:signal transduction"/>
    <property type="evidence" value="ECO:0007669"/>
    <property type="project" value="InterPro"/>
</dbReference>
<dbReference type="PROSITE" id="PS50887">
    <property type="entry name" value="GGDEF"/>
    <property type="match status" value="1"/>
</dbReference>
<dbReference type="GO" id="GO:0016020">
    <property type="term" value="C:membrane"/>
    <property type="evidence" value="ECO:0007669"/>
    <property type="project" value="InterPro"/>
</dbReference>
<dbReference type="InterPro" id="IPR050469">
    <property type="entry name" value="Diguanylate_Cyclase"/>
</dbReference>
<dbReference type="AlphaFoldDB" id="A0A8J6IXR4"/>
<comment type="caution">
    <text evidence="7">The sequence shown here is derived from an EMBL/GenBank/DDBJ whole genome shotgun (WGS) entry which is preliminary data.</text>
</comment>